<protein>
    <submittedName>
        <fullName evidence="1">Uncharacterized protein</fullName>
    </submittedName>
</protein>
<dbReference type="AlphaFoldDB" id="A0A9D4MK62"/>
<reference evidence="1" key="2">
    <citation type="submission" date="2020-11" db="EMBL/GenBank/DDBJ databases">
        <authorList>
            <person name="McCartney M.A."/>
            <person name="Auch B."/>
            <person name="Kono T."/>
            <person name="Mallez S."/>
            <person name="Becker A."/>
            <person name="Gohl D.M."/>
            <person name="Silverstein K.A.T."/>
            <person name="Koren S."/>
            <person name="Bechman K.B."/>
            <person name="Herman A."/>
            <person name="Abrahante J.E."/>
            <person name="Garbe J."/>
        </authorList>
    </citation>
    <scope>NUCLEOTIDE SEQUENCE</scope>
    <source>
        <strain evidence="1">Duluth1</strain>
        <tissue evidence="1">Whole animal</tissue>
    </source>
</reference>
<organism evidence="1 2">
    <name type="scientific">Dreissena polymorpha</name>
    <name type="common">Zebra mussel</name>
    <name type="synonym">Mytilus polymorpha</name>
    <dbReference type="NCBI Taxonomy" id="45954"/>
    <lineage>
        <taxon>Eukaryota</taxon>
        <taxon>Metazoa</taxon>
        <taxon>Spiralia</taxon>
        <taxon>Lophotrochozoa</taxon>
        <taxon>Mollusca</taxon>
        <taxon>Bivalvia</taxon>
        <taxon>Autobranchia</taxon>
        <taxon>Heteroconchia</taxon>
        <taxon>Euheterodonta</taxon>
        <taxon>Imparidentia</taxon>
        <taxon>Neoheterodontei</taxon>
        <taxon>Myida</taxon>
        <taxon>Dreissenoidea</taxon>
        <taxon>Dreissenidae</taxon>
        <taxon>Dreissena</taxon>
    </lineage>
</organism>
<proteinExistence type="predicted"/>
<sequence>MTIEQYGLAILNESVDSMADAQAGLQLCWSLLFKETFRTTPLINITSSLFCRSKRFQITVPGFPVTSPELYRV</sequence>
<name>A0A9D4MK62_DREPO</name>
<gene>
    <name evidence="1" type="ORF">DPMN_002480</name>
</gene>
<dbReference type="Proteomes" id="UP000828390">
    <property type="component" value="Unassembled WGS sequence"/>
</dbReference>
<reference evidence="1" key="1">
    <citation type="journal article" date="2019" name="bioRxiv">
        <title>The Genome of the Zebra Mussel, Dreissena polymorpha: A Resource for Invasive Species Research.</title>
        <authorList>
            <person name="McCartney M.A."/>
            <person name="Auch B."/>
            <person name="Kono T."/>
            <person name="Mallez S."/>
            <person name="Zhang Y."/>
            <person name="Obille A."/>
            <person name="Becker A."/>
            <person name="Abrahante J.E."/>
            <person name="Garbe J."/>
            <person name="Badalamenti J.P."/>
            <person name="Herman A."/>
            <person name="Mangelson H."/>
            <person name="Liachko I."/>
            <person name="Sullivan S."/>
            <person name="Sone E.D."/>
            <person name="Koren S."/>
            <person name="Silverstein K.A.T."/>
            <person name="Beckman K.B."/>
            <person name="Gohl D.M."/>
        </authorList>
    </citation>
    <scope>NUCLEOTIDE SEQUENCE</scope>
    <source>
        <strain evidence="1">Duluth1</strain>
        <tissue evidence="1">Whole animal</tissue>
    </source>
</reference>
<evidence type="ECO:0000313" key="2">
    <source>
        <dbReference type="Proteomes" id="UP000828390"/>
    </source>
</evidence>
<evidence type="ECO:0000313" key="1">
    <source>
        <dbReference type="EMBL" id="KAH3878583.1"/>
    </source>
</evidence>
<dbReference type="EMBL" id="JAIWYP010000001">
    <property type="protein sequence ID" value="KAH3878583.1"/>
    <property type="molecule type" value="Genomic_DNA"/>
</dbReference>
<keyword evidence="2" id="KW-1185">Reference proteome</keyword>
<comment type="caution">
    <text evidence="1">The sequence shown here is derived from an EMBL/GenBank/DDBJ whole genome shotgun (WGS) entry which is preliminary data.</text>
</comment>
<accession>A0A9D4MK62</accession>